<evidence type="ECO:0000256" key="1">
    <source>
        <dbReference type="SAM" id="MobiDB-lite"/>
    </source>
</evidence>
<dbReference type="Pfam" id="PF18299">
    <property type="entry name" value="R2K_2"/>
    <property type="match status" value="1"/>
</dbReference>
<feature type="domain" description="ATP-grasp" evidence="2">
    <location>
        <begin position="84"/>
        <end position="128"/>
    </location>
</feature>
<keyword evidence="4" id="KW-1185">Reference proteome</keyword>
<dbReference type="Proteomes" id="UP001592528">
    <property type="component" value="Unassembled WGS sequence"/>
</dbReference>
<dbReference type="EMBL" id="JBHEZZ010000010">
    <property type="protein sequence ID" value="MFC1403550.1"/>
    <property type="molecule type" value="Genomic_DNA"/>
</dbReference>
<dbReference type="InterPro" id="IPR041261">
    <property type="entry name" value="R2K_2"/>
</dbReference>
<evidence type="ECO:0000313" key="4">
    <source>
        <dbReference type="Proteomes" id="UP001592528"/>
    </source>
</evidence>
<gene>
    <name evidence="3" type="ORF">ACEZDJ_19860</name>
</gene>
<reference evidence="3 4" key="1">
    <citation type="submission" date="2024-09" db="EMBL/GenBank/DDBJ databases">
        <authorList>
            <person name="Lee S.D."/>
        </authorList>
    </citation>
    <scope>NUCLEOTIDE SEQUENCE [LARGE SCALE GENOMIC DNA]</scope>
    <source>
        <strain evidence="3 4">N1-5</strain>
    </source>
</reference>
<evidence type="ECO:0000313" key="3">
    <source>
        <dbReference type="EMBL" id="MFC1403550.1"/>
    </source>
</evidence>
<protein>
    <recommendedName>
        <fullName evidence="2">ATP-grasp domain-containing protein</fullName>
    </recommendedName>
</protein>
<dbReference type="RefSeq" id="WP_157623790.1">
    <property type="nucleotide sequence ID" value="NZ_JBHEZZ010000010.1"/>
</dbReference>
<accession>A0ABV6UQ45</accession>
<name>A0ABV6UQ45_9ACTN</name>
<evidence type="ECO:0000259" key="2">
    <source>
        <dbReference type="Pfam" id="PF18299"/>
    </source>
</evidence>
<feature type="region of interest" description="Disordered" evidence="1">
    <location>
        <begin position="103"/>
        <end position="141"/>
    </location>
</feature>
<sequence length="141" mass="15474">MDAAPVLLTSAQLTSTTVLLAEAAARRGVEVMTLDSPVPPEALMGRIVHWYGGPLRAPVTPGPGGWRSGQPGSDDWLVGPPEEFTGRRIELNTLSEAWSDHRPRFAKRSDKQFPAAVYADGSRLPREGERIGPWPSRRLHR</sequence>
<comment type="caution">
    <text evidence="3">The sequence shown here is derived from an EMBL/GenBank/DDBJ whole genome shotgun (WGS) entry which is preliminary data.</text>
</comment>
<proteinExistence type="predicted"/>
<organism evidence="3 4">
    <name type="scientific">Streptacidiphilus cavernicola</name>
    <dbReference type="NCBI Taxonomy" id="3342716"/>
    <lineage>
        <taxon>Bacteria</taxon>
        <taxon>Bacillati</taxon>
        <taxon>Actinomycetota</taxon>
        <taxon>Actinomycetes</taxon>
        <taxon>Kitasatosporales</taxon>
        <taxon>Streptomycetaceae</taxon>
        <taxon>Streptacidiphilus</taxon>
    </lineage>
</organism>